<proteinExistence type="predicted"/>
<keyword evidence="2" id="KW-1185">Reference proteome</keyword>
<reference evidence="1 2" key="1">
    <citation type="submission" date="2019-11" db="EMBL/GenBank/DDBJ databases">
        <authorList>
            <person name="Li J."/>
        </authorList>
    </citation>
    <scope>NUCLEOTIDE SEQUENCE [LARGE SCALE GENOMIC DNA]</scope>
    <source>
        <strain evidence="1 2">J4</strain>
    </source>
</reference>
<name>A0A6G1X6T0_9BACI</name>
<dbReference type="EMBL" id="WJNH01000006">
    <property type="protein sequence ID" value="MRG86711.1"/>
    <property type="molecule type" value="Genomic_DNA"/>
</dbReference>
<protein>
    <submittedName>
        <fullName evidence="1">Uncharacterized protein</fullName>
    </submittedName>
</protein>
<dbReference type="RefSeq" id="WP_153728623.1">
    <property type="nucleotide sequence ID" value="NZ_WJNH01000006.1"/>
</dbReference>
<evidence type="ECO:0000313" key="1">
    <source>
        <dbReference type="EMBL" id="MRG86711.1"/>
    </source>
</evidence>
<evidence type="ECO:0000313" key="2">
    <source>
        <dbReference type="Proteomes" id="UP000480185"/>
    </source>
</evidence>
<dbReference type="Proteomes" id="UP000480185">
    <property type="component" value="Unassembled WGS sequence"/>
</dbReference>
<organism evidence="1 2">
    <name type="scientific">Salinibacillus xinjiangensis</name>
    <dbReference type="NCBI Taxonomy" id="1229268"/>
    <lineage>
        <taxon>Bacteria</taxon>
        <taxon>Bacillati</taxon>
        <taxon>Bacillota</taxon>
        <taxon>Bacilli</taxon>
        <taxon>Bacillales</taxon>
        <taxon>Bacillaceae</taxon>
        <taxon>Salinibacillus</taxon>
    </lineage>
</organism>
<sequence>MYVLCECIASEGNYVVHRKTGEIKYARSVDSCANVLIDEVYCECGMPEWVYWDVNEYFVLEKIAGVYYNGHFDQIKS</sequence>
<dbReference type="AlphaFoldDB" id="A0A6G1X6T0"/>
<accession>A0A6G1X6T0</accession>
<gene>
    <name evidence="1" type="ORF">GH754_10350</name>
</gene>
<comment type="caution">
    <text evidence="1">The sequence shown here is derived from an EMBL/GenBank/DDBJ whole genome shotgun (WGS) entry which is preliminary data.</text>
</comment>